<keyword evidence="5" id="KW-0862">Zinc</keyword>
<keyword evidence="9" id="KW-0539">Nucleus</keyword>
<evidence type="ECO:0000256" key="8">
    <source>
        <dbReference type="ARBA" id="ARBA00023163"/>
    </source>
</evidence>
<dbReference type="InterPro" id="IPR013761">
    <property type="entry name" value="SAM/pointed_sf"/>
</dbReference>
<dbReference type="Pfam" id="PF01530">
    <property type="entry name" value="zf-C2HC"/>
    <property type="match status" value="1"/>
</dbReference>
<dbReference type="GO" id="GO:0008270">
    <property type="term" value="F:zinc ion binding"/>
    <property type="evidence" value="ECO:0007669"/>
    <property type="project" value="UniProtKB-KW"/>
</dbReference>
<evidence type="ECO:0000256" key="4">
    <source>
        <dbReference type="ARBA" id="ARBA00022771"/>
    </source>
</evidence>
<evidence type="ECO:0000256" key="11">
    <source>
        <dbReference type="PROSITE-ProRule" id="PRU01143"/>
    </source>
</evidence>
<reference evidence="14" key="1">
    <citation type="submission" date="2021-01" db="EMBL/GenBank/DDBJ databases">
        <authorList>
            <person name="Zahm M."/>
            <person name="Roques C."/>
            <person name="Cabau C."/>
            <person name="Klopp C."/>
            <person name="Donnadieu C."/>
            <person name="Jouanno E."/>
            <person name="Lampietro C."/>
            <person name="Louis A."/>
            <person name="Herpin A."/>
            <person name="Echchiki A."/>
            <person name="Berthelot C."/>
            <person name="Parey E."/>
            <person name="Roest-Crollius H."/>
            <person name="Braasch I."/>
            <person name="Postlethwait J."/>
            <person name="Bobe J."/>
            <person name="Montfort J."/>
            <person name="Bouchez O."/>
            <person name="Begum T."/>
            <person name="Mejri S."/>
            <person name="Adams A."/>
            <person name="Chen W.-J."/>
            <person name="Guiguen Y."/>
        </authorList>
    </citation>
    <scope>NUCLEOTIDE SEQUENCE</scope>
    <source>
        <tissue evidence="14">Blood</tissue>
    </source>
</reference>
<comment type="caution">
    <text evidence="14">The sequence shown here is derived from an EMBL/GenBank/DDBJ whole genome shotgun (WGS) entry which is preliminary data.</text>
</comment>
<evidence type="ECO:0000256" key="6">
    <source>
        <dbReference type="ARBA" id="ARBA00022853"/>
    </source>
</evidence>
<evidence type="ECO:0000259" key="13">
    <source>
        <dbReference type="PROSITE" id="PS50105"/>
    </source>
</evidence>
<feature type="region of interest" description="Disordered" evidence="12">
    <location>
        <begin position="468"/>
        <end position="491"/>
    </location>
</feature>
<sequence>MQGEEAKTRSLNSKMMSDEYHLRERPKEEEAKMKNKVSSSHAAGNVKKRPWSWDQYLDEEKAVAAPHRAFSELQSFPQNRNGFKVGMLLEGIDPLHPSKFCVLSVVEVIGYRLRLHFDGYPECYDFWVNADSSDIRPAGWCEMTGRKLQPPKGYKEDEFNWAKYQEACSTQAAPKNLFKNQNRTVTSPEFEVGMKLEAVDRKNPCLVCVASVADVVDDRFLVHFDNWDDTYDYWCDASSPHIHPVGWCQDNGRPLTAPQGHPNPELFSWEEYLEDTGSQAVPSEAFHMRAPHRFQVNMKLEAVDRRNPMLIRVATIIDATDYTVKVHFDSWHHKFDFWVDSDHPDLHPVGWCARTGHPLETPIRPTDVKPSANQGVCPTPGCRGVGHIRGPRYTGHHSAFGCPYSEINMKKEPVFPDRLGGERQVAMVPVQLVQKTKTSCLSDGDDKTGDCHSETAAVVTGYEGASRLRGRYSSNPRLPGHASAKRGHGVEAIAQGQKSLSPARKTAKLQSRHAQSAKCLEIKEEEEDIDVQSLLREGDMDSLERALHQSVFLSAVPAQPGHDLPLCWEQHCKLLPGVVGVQASRVVHWTVEEVASFIQSLPGCQDPAERFREEQIDGKSFLLLTQSDIVKIMSVKLGPALKIYNSILMFKNAENSQSGSHDANT</sequence>
<evidence type="ECO:0000313" key="15">
    <source>
        <dbReference type="Proteomes" id="UP000829720"/>
    </source>
</evidence>
<dbReference type="GO" id="GO:0005634">
    <property type="term" value="C:nucleus"/>
    <property type="evidence" value="ECO:0007669"/>
    <property type="project" value="UniProtKB-SubCell"/>
</dbReference>
<keyword evidence="15" id="KW-1185">Reference proteome</keyword>
<dbReference type="Pfam" id="PF00536">
    <property type="entry name" value="SAM_1"/>
    <property type="match status" value="1"/>
</dbReference>
<dbReference type="FunFam" id="2.30.30.140:FF:000007">
    <property type="entry name" value="Lethal(3)malignant brain tumor-like protein 1"/>
    <property type="match status" value="2"/>
</dbReference>
<dbReference type="AlphaFoldDB" id="A0A8T3E2G5"/>
<evidence type="ECO:0000256" key="12">
    <source>
        <dbReference type="SAM" id="MobiDB-lite"/>
    </source>
</evidence>
<keyword evidence="7" id="KW-0805">Transcription regulation</keyword>
<dbReference type="PROSITE" id="PS50105">
    <property type="entry name" value="SAM_DOMAIN"/>
    <property type="match status" value="1"/>
</dbReference>
<evidence type="ECO:0000256" key="7">
    <source>
        <dbReference type="ARBA" id="ARBA00023015"/>
    </source>
</evidence>
<organism evidence="14 15">
    <name type="scientific">Albula goreensis</name>
    <dbReference type="NCBI Taxonomy" id="1534307"/>
    <lineage>
        <taxon>Eukaryota</taxon>
        <taxon>Metazoa</taxon>
        <taxon>Chordata</taxon>
        <taxon>Craniata</taxon>
        <taxon>Vertebrata</taxon>
        <taxon>Euteleostomi</taxon>
        <taxon>Actinopterygii</taxon>
        <taxon>Neopterygii</taxon>
        <taxon>Teleostei</taxon>
        <taxon>Albuliformes</taxon>
        <taxon>Albulidae</taxon>
        <taxon>Albula</taxon>
    </lineage>
</organism>
<dbReference type="SMART" id="SM00454">
    <property type="entry name" value="SAM"/>
    <property type="match status" value="1"/>
</dbReference>
<feature type="repeat" description="MBT" evidence="10">
    <location>
        <begin position="267"/>
        <end position="362"/>
    </location>
</feature>
<dbReference type="Pfam" id="PF02820">
    <property type="entry name" value="MBT"/>
    <property type="match status" value="3"/>
</dbReference>
<feature type="repeat" description="MBT" evidence="10">
    <location>
        <begin position="51"/>
        <end position="151"/>
    </location>
</feature>
<dbReference type="InterPro" id="IPR004092">
    <property type="entry name" value="Mbt"/>
</dbReference>
<proteinExistence type="predicted"/>
<keyword evidence="4 11" id="KW-0863">Zinc-finger</keyword>
<evidence type="ECO:0000256" key="1">
    <source>
        <dbReference type="ARBA" id="ARBA00004123"/>
    </source>
</evidence>
<dbReference type="CDD" id="cd09582">
    <property type="entry name" value="SAM_Scm-like-3MBT3_4"/>
    <property type="match status" value="1"/>
</dbReference>
<evidence type="ECO:0000256" key="3">
    <source>
        <dbReference type="ARBA" id="ARBA00022737"/>
    </source>
</evidence>
<dbReference type="CDD" id="cd20103">
    <property type="entry name" value="MBT_L3MBTL1-like_rpt3"/>
    <property type="match status" value="1"/>
</dbReference>
<feature type="region of interest" description="Disordered" evidence="12">
    <location>
        <begin position="1"/>
        <end position="46"/>
    </location>
</feature>
<dbReference type="PROSITE" id="PS51079">
    <property type="entry name" value="MBT"/>
    <property type="match status" value="3"/>
</dbReference>
<keyword evidence="3" id="KW-0677">Repeat</keyword>
<feature type="domain" description="SAM" evidence="13">
    <location>
        <begin position="589"/>
        <end position="653"/>
    </location>
</feature>
<feature type="compositionally biased region" description="Basic and acidic residues" evidence="12">
    <location>
        <begin position="16"/>
        <end position="33"/>
    </location>
</feature>
<dbReference type="SMART" id="SM00561">
    <property type="entry name" value="MBT"/>
    <property type="match status" value="3"/>
</dbReference>
<dbReference type="Proteomes" id="UP000829720">
    <property type="component" value="Unassembled WGS sequence"/>
</dbReference>
<dbReference type="OrthoDB" id="8188861at2759"/>
<dbReference type="SUPFAM" id="SSF63748">
    <property type="entry name" value="Tudor/PWWP/MBT"/>
    <property type="match status" value="3"/>
</dbReference>
<dbReference type="GO" id="GO:0042393">
    <property type="term" value="F:histone binding"/>
    <property type="evidence" value="ECO:0007669"/>
    <property type="project" value="TreeGrafter"/>
</dbReference>
<dbReference type="InterPro" id="IPR050548">
    <property type="entry name" value="PcG_chromatin_remod_factors"/>
</dbReference>
<feature type="repeat" description="MBT" evidence="10">
    <location>
        <begin position="159"/>
        <end position="258"/>
    </location>
</feature>
<evidence type="ECO:0000256" key="2">
    <source>
        <dbReference type="ARBA" id="ARBA00022723"/>
    </source>
</evidence>
<dbReference type="SUPFAM" id="SSF47769">
    <property type="entry name" value="SAM/Pointed domain"/>
    <property type="match status" value="1"/>
</dbReference>
<evidence type="ECO:0000256" key="10">
    <source>
        <dbReference type="PROSITE-ProRule" id="PRU00459"/>
    </source>
</evidence>
<evidence type="ECO:0000313" key="14">
    <source>
        <dbReference type="EMBL" id="KAI1902184.1"/>
    </source>
</evidence>
<protein>
    <recommendedName>
        <fullName evidence="13">SAM domain-containing protein</fullName>
    </recommendedName>
</protein>
<gene>
    <name evidence="14" type="ORF">AGOR_G00042080</name>
</gene>
<dbReference type="EMBL" id="JAERUA010000003">
    <property type="protein sequence ID" value="KAI1902184.1"/>
    <property type="molecule type" value="Genomic_DNA"/>
</dbReference>
<keyword evidence="2" id="KW-0479">Metal-binding</keyword>
<keyword evidence="6" id="KW-0156">Chromatin regulator</keyword>
<dbReference type="Gene3D" id="4.10.320.30">
    <property type="match status" value="1"/>
</dbReference>
<dbReference type="Gene3D" id="2.30.30.140">
    <property type="match status" value="3"/>
</dbReference>
<keyword evidence="8" id="KW-0804">Transcription</keyword>
<evidence type="ECO:0000256" key="5">
    <source>
        <dbReference type="ARBA" id="ARBA00022833"/>
    </source>
</evidence>
<dbReference type="PANTHER" id="PTHR12247:SF78">
    <property type="entry name" value="LETHAL(3)MALIGNANT BRAIN TUMOR-LIKE PROTEIN 4"/>
    <property type="match status" value="1"/>
</dbReference>
<dbReference type="PROSITE" id="PS51802">
    <property type="entry name" value="ZF_CCHHC"/>
    <property type="match status" value="1"/>
</dbReference>
<evidence type="ECO:0000256" key="9">
    <source>
        <dbReference type="ARBA" id="ARBA00023242"/>
    </source>
</evidence>
<accession>A0A8T3E2G5</accession>
<name>A0A8T3E2G5_9TELE</name>
<dbReference type="InterPro" id="IPR001660">
    <property type="entry name" value="SAM"/>
</dbReference>
<dbReference type="PANTHER" id="PTHR12247">
    <property type="entry name" value="POLYCOMB GROUP PROTEIN"/>
    <property type="match status" value="1"/>
</dbReference>
<dbReference type="GO" id="GO:0045892">
    <property type="term" value="P:negative regulation of DNA-templated transcription"/>
    <property type="evidence" value="ECO:0007669"/>
    <property type="project" value="TreeGrafter"/>
</dbReference>
<dbReference type="Gene3D" id="1.10.150.50">
    <property type="entry name" value="Transcription Factor, Ets-1"/>
    <property type="match status" value="1"/>
</dbReference>
<dbReference type="GO" id="GO:0006325">
    <property type="term" value="P:chromatin organization"/>
    <property type="evidence" value="ECO:0007669"/>
    <property type="project" value="UniProtKB-KW"/>
</dbReference>
<dbReference type="InterPro" id="IPR002515">
    <property type="entry name" value="Znf_C2H2C"/>
</dbReference>
<dbReference type="CDD" id="cd20134">
    <property type="entry name" value="MBT_L3MBTL1_rpt2"/>
    <property type="match status" value="1"/>
</dbReference>
<dbReference type="GO" id="GO:0003682">
    <property type="term" value="F:chromatin binding"/>
    <property type="evidence" value="ECO:0007669"/>
    <property type="project" value="TreeGrafter"/>
</dbReference>
<comment type="subcellular location">
    <subcellularLocation>
        <location evidence="1">Nucleus</location>
    </subcellularLocation>
</comment>